<sequence length="34" mass="3907">MLHMMMFSREEGSVICTCLIVIHVATFGNMFMIL</sequence>
<dbReference type="EMBL" id="GGEC01062571">
    <property type="protein sequence ID" value="MBX43055.1"/>
    <property type="molecule type" value="Transcribed_RNA"/>
</dbReference>
<keyword evidence="1" id="KW-1133">Transmembrane helix</keyword>
<accession>A0A2P2NKV2</accession>
<keyword evidence="1" id="KW-0472">Membrane</keyword>
<evidence type="ECO:0000313" key="2">
    <source>
        <dbReference type="EMBL" id="MBX43055.1"/>
    </source>
</evidence>
<name>A0A2P2NKV2_RHIMU</name>
<organism evidence="2">
    <name type="scientific">Rhizophora mucronata</name>
    <name type="common">Asiatic mangrove</name>
    <dbReference type="NCBI Taxonomy" id="61149"/>
    <lineage>
        <taxon>Eukaryota</taxon>
        <taxon>Viridiplantae</taxon>
        <taxon>Streptophyta</taxon>
        <taxon>Embryophyta</taxon>
        <taxon>Tracheophyta</taxon>
        <taxon>Spermatophyta</taxon>
        <taxon>Magnoliopsida</taxon>
        <taxon>eudicotyledons</taxon>
        <taxon>Gunneridae</taxon>
        <taxon>Pentapetalae</taxon>
        <taxon>rosids</taxon>
        <taxon>fabids</taxon>
        <taxon>Malpighiales</taxon>
        <taxon>Rhizophoraceae</taxon>
        <taxon>Rhizophora</taxon>
    </lineage>
</organism>
<evidence type="ECO:0000256" key="1">
    <source>
        <dbReference type="SAM" id="Phobius"/>
    </source>
</evidence>
<proteinExistence type="predicted"/>
<protein>
    <submittedName>
        <fullName evidence="2">Uncharacterized protein</fullName>
    </submittedName>
</protein>
<reference evidence="2" key="1">
    <citation type="submission" date="2018-02" db="EMBL/GenBank/DDBJ databases">
        <title>Rhizophora mucronata_Transcriptome.</title>
        <authorList>
            <person name="Meera S.P."/>
            <person name="Sreeshan A."/>
            <person name="Augustine A."/>
        </authorList>
    </citation>
    <scope>NUCLEOTIDE SEQUENCE</scope>
    <source>
        <tissue evidence="2">Leaf</tissue>
    </source>
</reference>
<dbReference type="AlphaFoldDB" id="A0A2P2NKV2"/>
<keyword evidence="1" id="KW-0812">Transmembrane</keyword>
<feature type="transmembrane region" description="Helical" evidence="1">
    <location>
        <begin position="12"/>
        <end position="33"/>
    </location>
</feature>